<dbReference type="SMART" id="SM00313">
    <property type="entry name" value="PXA"/>
    <property type="match status" value="1"/>
</dbReference>
<feature type="compositionally biased region" description="Polar residues" evidence="3">
    <location>
        <begin position="24"/>
        <end position="61"/>
    </location>
</feature>
<comment type="subcellular location">
    <subcellularLocation>
        <location evidence="1">Cytoplasm</location>
    </subcellularLocation>
</comment>
<keyword evidence="2" id="KW-0963">Cytoplasm</keyword>
<dbReference type="InterPro" id="IPR003114">
    <property type="entry name" value="Phox_assoc"/>
</dbReference>
<reference evidence="5 6" key="1">
    <citation type="submission" date="2024-09" db="EMBL/GenBank/DDBJ databases">
        <title>Rethinking Asexuality: The Enigmatic Case of Functional Sexual Genes in Lepraria (Stereocaulaceae).</title>
        <authorList>
            <person name="Doellman M."/>
            <person name="Sun Y."/>
            <person name="Barcenas-Pena A."/>
            <person name="Lumbsch H.T."/>
            <person name="Grewe F."/>
        </authorList>
    </citation>
    <scope>NUCLEOTIDE SEQUENCE [LARGE SCALE GENOMIC DNA]</scope>
    <source>
        <strain evidence="5 6">Mercado 3170</strain>
    </source>
</reference>
<dbReference type="PANTHER" id="PTHR22999:SF23">
    <property type="entry name" value="SORTING NEXIN-16"/>
    <property type="match status" value="1"/>
</dbReference>
<name>A0ABR4ACB0_9LECA</name>
<evidence type="ECO:0000259" key="4">
    <source>
        <dbReference type="PROSITE" id="PS51207"/>
    </source>
</evidence>
<evidence type="ECO:0000256" key="1">
    <source>
        <dbReference type="ARBA" id="ARBA00004496"/>
    </source>
</evidence>
<dbReference type="Pfam" id="PF02194">
    <property type="entry name" value="PXA"/>
    <property type="match status" value="1"/>
</dbReference>
<evidence type="ECO:0000313" key="5">
    <source>
        <dbReference type="EMBL" id="KAL2043119.1"/>
    </source>
</evidence>
<protein>
    <recommendedName>
        <fullName evidence="4">PXA domain-containing protein</fullName>
    </recommendedName>
</protein>
<evidence type="ECO:0000256" key="3">
    <source>
        <dbReference type="SAM" id="MobiDB-lite"/>
    </source>
</evidence>
<keyword evidence="6" id="KW-1185">Reference proteome</keyword>
<dbReference type="PROSITE" id="PS51207">
    <property type="entry name" value="PXA"/>
    <property type="match status" value="1"/>
</dbReference>
<feature type="domain" description="PXA" evidence="4">
    <location>
        <begin position="99"/>
        <end position="287"/>
    </location>
</feature>
<dbReference type="PANTHER" id="PTHR22999">
    <property type="entry name" value="PX SERINE/THREONINE KINASE PXK"/>
    <property type="match status" value="1"/>
</dbReference>
<dbReference type="InterPro" id="IPR051837">
    <property type="entry name" value="SortingNexin/PXDomain-PKLike"/>
</dbReference>
<proteinExistence type="predicted"/>
<evidence type="ECO:0000313" key="6">
    <source>
        <dbReference type="Proteomes" id="UP001590950"/>
    </source>
</evidence>
<sequence>MSRMTQPSLKPPQYLQPRPKAVPTFSSTSIATTPRSTTPQFSRPSSCTRQPSPARSSTPSDVSDRATAALVRRVLCPHAHAGSTEPRPINELLPPLTSSNDIDLQLYAIIAIVVKDLVQSWYGKITPDQGFVEEIVRIVAHCTTQLESRLRGVDLESLVFDELPELMENHINVYRISHQAGHPPSLFTDSRVIYHNLNPHPALSPVPNPANPSTAKEQQDHEAQYRQLLVQGALAILLPTEDLENACLRTLVADVIADSILGNSIGGRICEGWFIWSIITTFVDVVKARMAPETTGEELEVGTRRRLEKFGLLSRKSKSTDGKSSNHSRKSMFSSLFWRILQYFYLAFVTARFVIFGLVTACSEPPRSLTTSRTPGSPIAAKVEPPFKPRPIVSFKVFPLISDLLDVPSRMPWVSGALALLQHQLIHGPLRVGATDGILDQYFHHLIQTHFHPPSLLPQILQSARRILFPHSTLPPPSPSSPPPILEEEIAAVKRHAADSLLSLIPPAVCKQFFATKEPGVWRAEVERELDVWRDAYMNRHLAYAVLELVLVRVLPELAEKSVQDLLRDRIGDI</sequence>
<comment type="caution">
    <text evidence="5">The sequence shown here is derived from an EMBL/GenBank/DDBJ whole genome shotgun (WGS) entry which is preliminary data.</text>
</comment>
<organism evidence="5 6">
    <name type="scientific">Stereocaulon virgatum</name>
    <dbReference type="NCBI Taxonomy" id="373712"/>
    <lineage>
        <taxon>Eukaryota</taxon>
        <taxon>Fungi</taxon>
        <taxon>Dikarya</taxon>
        <taxon>Ascomycota</taxon>
        <taxon>Pezizomycotina</taxon>
        <taxon>Lecanoromycetes</taxon>
        <taxon>OSLEUM clade</taxon>
        <taxon>Lecanoromycetidae</taxon>
        <taxon>Lecanorales</taxon>
        <taxon>Lecanorineae</taxon>
        <taxon>Stereocaulaceae</taxon>
        <taxon>Stereocaulon</taxon>
    </lineage>
</organism>
<dbReference type="Proteomes" id="UP001590950">
    <property type="component" value="Unassembled WGS sequence"/>
</dbReference>
<evidence type="ECO:0000256" key="2">
    <source>
        <dbReference type="ARBA" id="ARBA00022490"/>
    </source>
</evidence>
<dbReference type="EMBL" id="JBEFKJ010000012">
    <property type="protein sequence ID" value="KAL2043119.1"/>
    <property type="molecule type" value="Genomic_DNA"/>
</dbReference>
<accession>A0ABR4ACB0</accession>
<feature type="region of interest" description="Disordered" evidence="3">
    <location>
        <begin position="1"/>
        <end position="63"/>
    </location>
</feature>
<gene>
    <name evidence="5" type="ORF">N7G274_004179</name>
</gene>